<reference evidence="2" key="1">
    <citation type="submission" date="2024-05" db="EMBL/GenBank/DDBJ databases">
        <title>Herbiconiux sp. A18JL235.</title>
        <authorList>
            <person name="Zhang G."/>
        </authorList>
    </citation>
    <scope>NUCLEOTIDE SEQUENCE</scope>
    <source>
        <strain evidence="2">A18JL235</strain>
        <plasmid evidence="2">unnamed2</plasmid>
    </source>
</reference>
<organism evidence="2">
    <name type="scientific">Herbiconiux sp. A18JL235</name>
    <dbReference type="NCBI Taxonomy" id="3152363"/>
    <lineage>
        <taxon>Bacteria</taxon>
        <taxon>Bacillati</taxon>
        <taxon>Actinomycetota</taxon>
        <taxon>Actinomycetes</taxon>
        <taxon>Micrococcales</taxon>
        <taxon>Microbacteriaceae</taxon>
        <taxon>Herbiconiux</taxon>
    </lineage>
</organism>
<sequence length="49" mass="5228">MSEPLLTDLEGWKPVRSVWALLGMLLLGLALVATITAGIMVLLIPLALL</sequence>
<proteinExistence type="predicted"/>
<keyword evidence="1" id="KW-0812">Transmembrane</keyword>
<protein>
    <submittedName>
        <fullName evidence="2">Uncharacterized protein</fullName>
    </submittedName>
</protein>
<feature type="transmembrane region" description="Helical" evidence="1">
    <location>
        <begin position="20"/>
        <end position="48"/>
    </location>
</feature>
<gene>
    <name evidence="2" type="ORF">ABFY20_20345</name>
</gene>
<dbReference type="EMBL" id="CP162513">
    <property type="protein sequence ID" value="XDI07602.1"/>
    <property type="molecule type" value="Genomic_DNA"/>
</dbReference>
<keyword evidence="1" id="KW-1133">Transmembrane helix</keyword>
<keyword evidence="1" id="KW-0472">Membrane</keyword>
<name>A0AB39BN35_9MICO</name>
<evidence type="ECO:0000256" key="1">
    <source>
        <dbReference type="SAM" id="Phobius"/>
    </source>
</evidence>
<keyword evidence="2" id="KW-0614">Plasmid</keyword>
<geneLocation type="plasmid" evidence="2">
    <name>unnamed2</name>
</geneLocation>
<dbReference type="RefSeq" id="WP_368499965.1">
    <property type="nucleotide sequence ID" value="NZ_CP162513.1"/>
</dbReference>
<evidence type="ECO:0000313" key="2">
    <source>
        <dbReference type="EMBL" id="XDI07602.1"/>
    </source>
</evidence>
<accession>A0AB39BN35</accession>
<dbReference type="AlphaFoldDB" id="A0AB39BN35"/>